<name>A0A0A8E726_MESFC</name>
<feature type="transmembrane region" description="Helical" evidence="1">
    <location>
        <begin position="147"/>
        <end position="169"/>
    </location>
</feature>
<dbReference type="HOGENOM" id="CLU_029433_1_0_14"/>
<dbReference type="OrthoDB" id="401337at2"/>
<keyword evidence="3" id="KW-1185">Reference proteome</keyword>
<evidence type="ECO:0000313" key="2">
    <source>
        <dbReference type="EMBL" id="AJC49774.1"/>
    </source>
</evidence>
<keyword evidence="1" id="KW-1133">Transmembrane helix</keyword>
<evidence type="ECO:0000256" key="1">
    <source>
        <dbReference type="SAM" id="Phobius"/>
    </source>
</evidence>
<keyword evidence="1" id="KW-0472">Membrane</keyword>
<dbReference type="AlphaFoldDB" id="A0A0A8E726"/>
<feature type="transmembrane region" description="Helical" evidence="1">
    <location>
        <begin position="111"/>
        <end position="135"/>
    </location>
</feature>
<dbReference type="STRING" id="743971.MYF_01150"/>
<accession>A0A0A8E726</accession>
<sequence>MTLLQVRANIFKSNQYFKFLFKLSFKKKAIYVFIALSFVATTMLALITRFYATEKNFSLFSFIVLFINLSLTIIISSYMFLSIFKDLSILSVDIISFIKPYSRQYFILTKLLFLVVFGIFWSFFISFLLVSFYIINSRYFDQVNSPLIWGFLSAFFSFLIFGALTALVSHKFSSKLSLSIAIFSFSPFILIGSSSAFSSTSTINRFAEILNLEHNGYDSNTILDVEKFYLNNKKDQFFIIPKQVGNPNFSKRQVEYIQKAWNDSSAAAQVWQAASYLLIPYQLINVFEPKDRDAIENAVGVKETFLKNYIYSNNLASKKNNYFLSTNPAMKKYKLSSGQQVFLVPGALKNDSHFENLENREIIYANEDATNFAKILPQDSQTFGLTSDLVGKLRWNLIKELLSSPVFDEYAAKFFESFKAKTTQKEILEEISKRISTDKELLELNDEKTAVLAKKLDIKKVENQVQKKIYFASALIYWLYFNRPNSEILDSFLINEKQNFDPGPIFVKIDQQKYQIGGFSSFSAEQRVVENKVIKRFNLSKSDNFLFQPVLQMMEIKFNYQVVSKKIYPIIWVVISAVFFYCIFRIYSRKDYK</sequence>
<dbReference type="EMBL" id="CP007585">
    <property type="protein sequence ID" value="AJC49774.1"/>
    <property type="molecule type" value="Genomic_DNA"/>
</dbReference>
<dbReference type="KEGG" id="mfq:MYF_01150"/>
<reference evidence="2 3" key="1">
    <citation type="journal article" date="2015" name="Genome Announc.">
        <title>Complete Genome Sequence of Mycoplasma flocculare Strain Ms42T (ATCC 27399T).</title>
        <authorList>
            <person name="Calcutt M.J."/>
            <person name="Foecking M.F."/>
            <person name="Heidari M.B."/>
            <person name="McIntosh M.A."/>
        </authorList>
    </citation>
    <scope>NUCLEOTIDE SEQUENCE [LARGE SCALE GENOMIC DNA]</scope>
    <source>
        <strain evidence="3">ATCC 27399</strain>
    </source>
</reference>
<feature type="transmembrane region" description="Helical" evidence="1">
    <location>
        <begin position="176"/>
        <end position="197"/>
    </location>
</feature>
<dbReference type="Proteomes" id="UP000031129">
    <property type="component" value="Chromosome"/>
</dbReference>
<feature type="transmembrane region" description="Helical" evidence="1">
    <location>
        <begin position="57"/>
        <end position="81"/>
    </location>
</feature>
<feature type="transmembrane region" description="Helical" evidence="1">
    <location>
        <begin position="29"/>
        <end position="51"/>
    </location>
</feature>
<protein>
    <submittedName>
        <fullName evidence="2">Uncharacterized protein</fullName>
    </submittedName>
</protein>
<organism evidence="2 3">
    <name type="scientific">Mesomycoplasma flocculare ATCC 27399</name>
    <dbReference type="NCBI Taxonomy" id="743971"/>
    <lineage>
        <taxon>Bacteria</taxon>
        <taxon>Bacillati</taxon>
        <taxon>Mycoplasmatota</taxon>
        <taxon>Mycoplasmoidales</taxon>
        <taxon>Metamycoplasmataceae</taxon>
        <taxon>Mesomycoplasma</taxon>
    </lineage>
</organism>
<proteinExistence type="predicted"/>
<gene>
    <name evidence="2" type="ORF">MYF_01150</name>
</gene>
<evidence type="ECO:0000313" key="3">
    <source>
        <dbReference type="Proteomes" id="UP000031129"/>
    </source>
</evidence>
<feature type="transmembrane region" description="Helical" evidence="1">
    <location>
        <begin position="567"/>
        <end position="587"/>
    </location>
</feature>
<keyword evidence="1" id="KW-0812">Transmembrane</keyword>